<evidence type="ECO:0000313" key="1">
    <source>
        <dbReference type="EMBL" id="QFG04441.1"/>
    </source>
</evidence>
<protein>
    <submittedName>
        <fullName evidence="1">Uncharacterized protein</fullName>
    </submittedName>
</protein>
<dbReference type="EMBL" id="MN317029">
    <property type="protein sequence ID" value="QFG04441.1"/>
    <property type="molecule type" value="Genomic_DNA"/>
</dbReference>
<dbReference type="GeneID" id="62680788"/>
<accession>A0A5J6T404</accession>
<keyword evidence="2" id="KW-1185">Reference proteome</keyword>
<proteinExistence type="predicted"/>
<evidence type="ECO:0000313" key="2">
    <source>
        <dbReference type="Proteomes" id="UP000326305"/>
    </source>
</evidence>
<sequence>MNLNIPSAGMASAALAISQTLPKTSTGTCCRCSRQGVAVVTKTGMCQHCDTKSEAIAQGLQPVAPLNMPLGVKSYPGA</sequence>
<organism evidence="1 2">
    <name type="scientific">Aeromonas phage vB_AhyS-A18P4</name>
    <dbReference type="NCBI Taxonomy" id="2608321"/>
    <lineage>
        <taxon>Viruses</taxon>
        <taxon>Duplodnaviria</taxon>
        <taxon>Heunggongvirae</taxon>
        <taxon>Uroviricota</taxon>
        <taxon>Caudoviricetes</taxon>
        <taxon>Casjensviridae</taxon>
        <taxon>Sharonstreetvirus</taxon>
        <taxon>Sharonstreetvirus A18P4</taxon>
    </lineage>
</organism>
<reference evidence="1 2" key="1">
    <citation type="submission" date="2019-08" db="EMBL/GenBank/DDBJ databases">
        <authorList>
            <person name="Zhang R."/>
        </authorList>
    </citation>
    <scope>NUCLEOTIDE SEQUENCE [LARGE SCALE GENOMIC DNA]</scope>
</reference>
<dbReference type="RefSeq" id="YP_009998206.1">
    <property type="nucleotide sequence ID" value="NC_052984.1"/>
</dbReference>
<name>A0A5J6T404_9CAUD</name>
<dbReference type="Proteomes" id="UP000326305">
    <property type="component" value="Segment"/>
</dbReference>
<dbReference type="KEGG" id="vg:62680788"/>